<evidence type="ECO:0000313" key="1">
    <source>
        <dbReference type="EMBL" id="MBW63526.1"/>
    </source>
</evidence>
<name>A0A2M4CDV1_9DIPT</name>
<accession>A0A2M4CDV1</accession>
<sequence length="71" mass="7692">MIRRAGAGSSSFRLPLASCSIACTSSSGLNTRSTLMLFSVSAKLRSVKSLCRRSRICWILMAEKAHLVSTK</sequence>
<organism evidence="1">
    <name type="scientific">Anopheles marajoara</name>
    <dbReference type="NCBI Taxonomy" id="58244"/>
    <lineage>
        <taxon>Eukaryota</taxon>
        <taxon>Metazoa</taxon>
        <taxon>Ecdysozoa</taxon>
        <taxon>Arthropoda</taxon>
        <taxon>Hexapoda</taxon>
        <taxon>Insecta</taxon>
        <taxon>Pterygota</taxon>
        <taxon>Neoptera</taxon>
        <taxon>Endopterygota</taxon>
        <taxon>Diptera</taxon>
        <taxon>Nematocera</taxon>
        <taxon>Culicoidea</taxon>
        <taxon>Culicidae</taxon>
        <taxon>Anophelinae</taxon>
        <taxon>Anopheles</taxon>
    </lineage>
</organism>
<dbReference type="EMBL" id="GGFJ01014385">
    <property type="protein sequence ID" value="MBW63526.1"/>
    <property type="molecule type" value="Transcribed_RNA"/>
</dbReference>
<dbReference type="AlphaFoldDB" id="A0A2M4CDV1"/>
<proteinExistence type="predicted"/>
<protein>
    <submittedName>
        <fullName evidence="1">Putative secreted protein</fullName>
    </submittedName>
</protein>
<reference evidence="1" key="1">
    <citation type="submission" date="2018-01" db="EMBL/GenBank/DDBJ databases">
        <title>An insight into the sialome of Amazonian anophelines.</title>
        <authorList>
            <person name="Ribeiro J.M."/>
            <person name="Scarpassa V."/>
            <person name="Calvo E."/>
        </authorList>
    </citation>
    <scope>NUCLEOTIDE SEQUENCE</scope>
    <source>
        <tissue evidence="1">Salivary glands</tissue>
    </source>
</reference>